<reference evidence="4" key="1">
    <citation type="submission" date="2023-07" db="EMBL/GenBank/DDBJ databases">
        <title>Novel species in the genus Lipingzhangella isolated from Sambhar Salt Lake.</title>
        <authorList>
            <person name="Jiya N."/>
            <person name="Kajale S."/>
            <person name="Sharma A."/>
        </authorList>
    </citation>
    <scope>NUCLEOTIDE SEQUENCE [LARGE SCALE GENOMIC DNA]</scope>
    <source>
        <strain evidence="4">LS1_29</strain>
    </source>
</reference>
<organism evidence="3 4">
    <name type="scientific">Lipingzhangella rawalii</name>
    <dbReference type="NCBI Taxonomy" id="2055835"/>
    <lineage>
        <taxon>Bacteria</taxon>
        <taxon>Bacillati</taxon>
        <taxon>Actinomycetota</taxon>
        <taxon>Actinomycetes</taxon>
        <taxon>Streptosporangiales</taxon>
        <taxon>Nocardiopsidaceae</taxon>
        <taxon>Lipingzhangella</taxon>
    </lineage>
</organism>
<feature type="domain" description="GP-PDE" evidence="2">
    <location>
        <begin position="6"/>
        <end position="250"/>
    </location>
</feature>
<dbReference type="CDD" id="cd08556">
    <property type="entry name" value="GDPD"/>
    <property type="match status" value="1"/>
</dbReference>
<dbReference type="InterPro" id="IPR030395">
    <property type="entry name" value="GP_PDE_dom"/>
</dbReference>
<sequence length="253" mass="26836">MIFDRPEVIGHRGAGRGVVDGARENTTASFHAAVAAGAGWVEVDVRRTRDDALVVYHDEKLPDGRVIVDLTAAECTAAGVATLDEILTALPSEVGIDFDVKTVMEDALCPQHRRTVSLLAPRLREQRDGTRPRRMFVSSFDPSVPLAVRDEAPGVPVAWMPYVRGSIDQALPGAVGMGCDVVCLDARALGVAGADPDPTHRSIGYAVDLAHRAGLAVVSWCPDPVDSVRFVDAGVDAVVVDDVPGTVAALKER</sequence>
<dbReference type="PROSITE" id="PS51704">
    <property type="entry name" value="GP_PDE"/>
    <property type="match status" value="1"/>
</dbReference>
<dbReference type="RefSeq" id="WP_310911288.1">
    <property type="nucleotide sequence ID" value="NZ_JAVLVT010000002.1"/>
</dbReference>
<dbReference type="PANTHER" id="PTHR22958">
    <property type="entry name" value="GLYCEROPHOSPHORYL DIESTER PHOSPHODIESTERASE"/>
    <property type="match status" value="1"/>
</dbReference>
<protein>
    <submittedName>
        <fullName evidence="3">Glycerophosphodiester phosphodiesterase</fullName>
    </submittedName>
</protein>
<dbReference type="Gene3D" id="3.20.20.190">
    <property type="entry name" value="Phosphatidylinositol (PI) phosphodiesterase"/>
    <property type="match status" value="1"/>
</dbReference>
<dbReference type="SUPFAM" id="SSF51695">
    <property type="entry name" value="PLC-like phosphodiesterases"/>
    <property type="match status" value="1"/>
</dbReference>
<name>A0ABU2H362_9ACTN</name>
<evidence type="ECO:0000256" key="1">
    <source>
        <dbReference type="ARBA" id="ARBA00022801"/>
    </source>
</evidence>
<evidence type="ECO:0000259" key="2">
    <source>
        <dbReference type="PROSITE" id="PS51704"/>
    </source>
</evidence>
<accession>A0ABU2H362</accession>
<dbReference type="InterPro" id="IPR017946">
    <property type="entry name" value="PLC-like_Pdiesterase_TIM-brl"/>
</dbReference>
<gene>
    <name evidence="3" type="ORF">RIF23_05480</name>
</gene>
<dbReference type="InterPro" id="IPR051578">
    <property type="entry name" value="GDPD"/>
</dbReference>
<keyword evidence="1" id="KW-0378">Hydrolase</keyword>
<dbReference type="Proteomes" id="UP001250214">
    <property type="component" value="Unassembled WGS sequence"/>
</dbReference>
<keyword evidence="4" id="KW-1185">Reference proteome</keyword>
<dbReference type="EMBL" id="JAVLVT010000002">
    <property type="protein sequence ID" value="MDS1269742.1"/>
    <property type="molecule type" value="Genomic_DNA"/>
</dbReference>
<dbReference type="PANTHER" id="PTHR22958:SF1">
    <property type="entry name" value="GLYCEROPHOSPHOCHOLINE PHOSPHODIESTERASE GPCPD1"/>
    <property type="match status" value="1"/>
</dbReference>
<proteinExistence type="predicted"/>
<comment type="caution">
    <text evidence="3">The sequence shown here is derived from an EMBL/GenBank/DDBJ whole genome shotgun (WGS) entry which is preliminary data.</text>
</comment>
<evidence type="ECO:0000313" key="4">
    <source>
        <dbReference type="Proteomes" id="UP001250214"/>
    </source>
</evidence>
<dbReference type="Pfam" id="PF03009">
    <property type="entry name" value="GDPD"/>
    <property type="match status" value="1"/>
</dbReference>
<evidence type="ECO:0000313" key="3">
    <source>
        <dbReference type="EMBL" id="MDS1269742.1"/>
    </source>
</evidence>